<feature type="region of interest" description="Disordered" evidence="1">
    <location>
        <begin position="630"/>
        <end position="689"/>
    </location>
</feature>
<accession>A0A316V5A2</accession>
<feature type="compositionally biased region" description="Low complexity" evidence="1">
    <location>
        <begin position="79"/>
        <end position="95"/>
    </location>
</feature>
<proteinExistence type="predicted"/>
<protein>
    <submittedName>
        <fullName evidence="2">Uncharacterized protein</fullName>
    </submittedName>
</protein>
<gene>
    <name evidence="2" type="ORF">BDZ90DRAFT_229600</name>
</gene>
<feature type="compositionally biased region" description="Low complexity" evidence="1">
    <location>
        <begin position="22"/>
        <end position="35"/>
    </location>
</feature>
<dbReference type="OrthoDB" id="9995831at2759"/>
<feature type="compositionally biased region" description="Low complexity" evidence="1">
    <location>
        <begin position="114"/>
        <end position="137"/>
    </location>
</feature>
<dbReference type="GeneID" id="37026957"/>
<dbReference type="RefSeq" id="XP_025365197.1">
    <property type="nucleotide sequence ID" value="XM_025505134.1"/>
</dbReference>
<organism evidence="2 3">
    <name type="scientific">Jaminaea rosea</name>
    <dbReference type="NCBI Taxonomy" id="1569628"/>
    <lineage>
        <taxon>Eukaryota</taxon>
        <taxon>Fungi</taxon>
        <taxon>Dikarya</taxon>
        <taxon>Basidiomycota</taxon>
        <taxon>Ustilaginomycotina</taxon>
        <taxon>Exobasidiomycetes</taxon>
        <taxon>Microstromatales</taxon>
        <taxon>Microstromatales incertae sedis</taxon>
        <taxon>Jaminaea</taxon>
    </lineage>
</organism>
<sequence>MNVPFPSAAEGAKTTSSGPGMSIEIPSRGSSSASSSEERKEQQHGIGTTASSGGSASHPNITTAAGRSFHHHPRQPGPSSEGYFSGSLSSSTSSGAPPRTPGQQSYRGHSRNVSQSSAISALSKSHPMTSSLSGPGAAQPPPSAMPDWGAHSGDWHGGAAGGLPSPSTLTDILLGLHSTLYGAKRSPEEIREMVWRYYDADAAFESPLLAAKGREQVANQFIMAFALPGMDVTSELRDVICSDFEFDGTRAGIIDQTISVTFLPSIFGSDDSVPPSAAGNSRDLSGHHSHSAHPAGITPHPFADYRTPGASAFGHAQHSPVTPFTLSSLWAGGSSRPHTPGGGGGGASSMRPFTTPAPRQDSGGSLDEDTNHGLPPSTVFASAEQTGGGSVSRLKMPTDAVTPHWAHEGGLGRGTVANLLWGLFHPRAMLKRLCTINLRLMSRLEFNDAGHIVRHEDTWGVRETIEGTIPFASLLYALERRVVGYITSWAVDKGFSLSAALHHRGALTNQPHGTDARGDEVALYDRKDHDFTANDAAHALLGRTPRGSTFMQHENFQTISRSRAPSPTRFGWGGSQSHSGTPYVTGTRSRARSSASLYGSRAASSDNLVGMASSGGGGSMPYFGTATGYERGADKELPPDSSARYRGALNKRLDGGRSNSITSAPPHELAGSAFASDDFVRKERDSSVP</sequence>
<feature type="region of interest" description="Disordered" evidence="1">
    <location>
        <begin position="1"/>
        <end position="162"/>
    </location>
</feature>
<dbReference type="STRING" id="1569628.A0A316V5A2"/>
<keyword evidence="3" id="KW-1185">Reference proteome</keyword>
<evidence type="ECO:0000313" key="3">
    <source>
        <dbReference type="Proteomes" id="UP000245884"/>
    </source>
</evidence>
<feature type="compositionally biased region" description="Polar residues" evidence="1">
    <location>
        <begin position="575"/>
        <end position="587"/>
    </location>
</feature>
<evidence type="ECO:0000256" key="1">
    <source>
        <dbReference type="SAM" id="MobiDB-lite"/>
    </source>
</evidence>
<dbReference type="EMBL" id="KZ819662">
    <property type="protein sequence ID" value="PWN30585.1"/>
    <property type="molecule type" value="Genomic_DNA"/>
</dbReference>
<feature type="compositionally biased region" description="Polar residues" evidence="1">
    <location>
        <begin position="101"/>
        <end position="113"/>
    </location>
</feature>
<feature type="region of interest" description="Disordered" evidence="1">
    <location>
        <begin position="271"/>
        <end position="396"/>
    </location>
</feature>
<feature type="compositionally biased region" description="Low complexity" evidence="1">
    <location>
        <begin position="592"/>
        <end position="602"/>
    </location>
</feature>
<dbReference type="Proteomes" id="UP000245884">
    <property type="component" value="Unassembled WGS sequence"/>
</dbReference>
<feature type="compositionally biased region" description="Polar residues" evidence="1">
    <location>
        <begin position="319"/>
        <end position="328"/>
    </location>
</feature>
<feature type="compositionally biased region" description="Basic and acidic residues" evidence="1">
    <location>
        <begin position="678"/>
        <end position="689"/>
    </location>
</feature>
<dbReference type="AlphaFoldDB" id="A0A316V5A2"/>
<evidence type="ECO:0000313" key="2">
    <source>
        <dbReference type="EMBL" id="PWN30585.1"/>
    </source>
</evidence>
<feature type="region of interest" description="Disordered" evidence="1">
    <location>
        <begin position="562"/>
        <end position="602"/>
    </location>
</feature>
<feature type="compositionally biased region" description="Low complexity" evidence="1">
    <location>
        <begin position="45"/>
        <end position="57"/>
    </location>
</feature>
<reference evidence="2 3" key="1">
    <citation type="journal article" date="2018" name="Mol. Biol. Evol.">
        <title>Broad Genomic Sampling Reveals a Smut Pathogenic Ancestry of the Fungal Clade Ustilaginomycotina.</title>
        <authorList>
            <person name="Kijpornyongpan T."/>
            <person name="Mondo S.J."/>
            <person name="Barry K."/>
            <person name="Sandor L."/>
            <person name="Lee J."/>
            <person name="Lipzen A."/>
            <person name="Pangilinan J."/>
            <person name="LaButti K."/>
            <person name="Hainaut M."/>
            <person name="Henrissat B."/>
            <person name="Grigoriev I.V."/>
            <person name="Spatafora J.W."/>
            <person name="Aime M.C."/>
        </authorList>
    </citation>
    <scope>NUCLEOTIDE SEQUENCE [LARGE SCALE GENOMIC DNA]</scope>
    <source>
        <strain evidence="2 3">MCA 5214</strain>
    </source>
</reference>
<name>A0A316V5A2_9BASI</name>